<proteinExistence type="predicted"/>
<comment type="caution">
    <text evidence="2">The sequence shown here is derived from an EMBL/GenBank/DDBJ whole genome shotgun (WGS) entry which is preliminary data.</text>
</comment>
<dbReference type="PROSITE" id="PS51257">
    <property type="entry name" value="PROKAR_LIPOPROTEIN"/>
    <property type="match status" value="1"/>
</dbReference>
<evidence type="ECO:0000313" key="3">
    <source>
        <dbReference type="Proteomes" id="UP001620408"/>
    </source>
</evidence>
<dbReference type="PANTHER" id="PTHR45588">
    <property type="entry name" value="TPR DOMAIN-CONTAINING PROTEIN"/>
    <property type="match status" value="1"/>
</dbReference>
<protein>
    <submittedName>
        <fullName evidence="2">Tetratricopeptide repeat protein</fullName>
    </submittedName>
</protein>
<dbReference type="PANTHER" id="PTHR45588:SF1">
    <property type="entry name" value="WW DOMAIN-CONTAINING PROTEIN"/>
    <property type="match status" value="1"/>
</dbReference>
<sequence>MNRWRRVVRVIACVVTLLIGCGLAYGQDSAARGKRNPIDFPTSASPQAEATFLAGVKLLHNFQYDNAIETFRGAIKTQPHFGMAYWGLAMSYNHPLWGEQDLQAARGVLAEFDKAPESGLSPREKGFIDAVRLLYGDGDKTARDTAYADAMGKLYAQYPNDDEVASFYGLALLGLEADESRSFSLLMKASDVLEAVYARNPDHPGVLHYLVHCYDDPKYAALGLAAADRYEELAGDSAHALHMPSHIYLDLGLWGKFVYANERSWVASKARIARGKLKPGDYDIHGLHTLQWMQYGYLQQGQIAKALDCLKAMEKIHALNPSPMVKWYLGMMLASYAVDAPNWKEANMSLDLKGIELAAPTSDLFAGGLVAIREGHTDMQPVIKQIGDLVDSRKHANEGMAGHHDESFFTSFYATSIAPAHIMQTELQAMQLLAEGSRQDAISHLIDAAAEEDKLPIGYGPPVPVKPSVELLGEVYLKLGRPVNAMRAFEVALIRYPNRAASLVGLATAAKLAGDRETETRAEEGLRTIRGNAAVNDQGWKAWPCKECSAPH</sequence>
<evidence type="ECO:0000256" key="1">
    <source>
        <dbReference type="PROSITE-ProRule" id="PRU00339"/>
    </source>
</evidence>
<dbReference type="InterPro" id="IPR019734">
    <property type="entry name" value="TPR_rpt"/>
</dbReference>
<dbReference type="EMBL" id="JADIKD010000012">
    <property type="protein sequence ID" value="MFK2918883.1"/>
    <property type="molecule type" value="Genomic_DNA"/>
</dbReference>
<dbReference type="RefSeq" id="WP_379983500.1">
    <property type="nucleotide sequence ID" value="NZ_JADIKD010000012.1"/>
</dbReference>
<organism evidence="2 3">
    <name type="scientific">Dyella koreensis</name>
    <dbReference type="NCBI Taxonomy" id="311235"/>
    <lineage>
        <taxon>Bacteria</taxon>
        <taxon>Pseudomonadati</taxon>
        <taxon>Pseudomonadota</taxon>
        <taxon>Gammaproteobacteria</taxon>
        <taxon>Lysobacterales</taxon>
        <taxon>Rhodanobacteraceae</taxon>
        <taxon>Dyella</taxon>
    </lineage>
</organism>
<gene>
    <name evidence="2" type="ORF">ISS97_16550</name>
</gene>
<dbReference type="PROSITE" id="PS50005">
    <property type="entry name" value="TPR"/>
    <property type="match status" value="1"/>
</dbReference>
<keyword evidence="1" id="KW-0802">TPR repeat</keyword>
<reference evidence="2 3" key="1">
    <citation type="submission" date="2020-10" db="EMBL/GenBank/DDBJ databases">
        <title>Phylogeny of dyella-like bacteria.</title>
        <authorList>
            <person name="Fu J."/>
        </authorList>
    </citation>
    <scope>NUCLEOTIDE SEQUENCE [LARGE SCALE GENOMIC DNA]</scope>
    <source>
        <strain evidence="2 3">BB4</strain>
    </source>
</reference>
<accession>A0ABW8K7L9</accession>
<dbReference type="Gene3D" id="1.25.40.10">
    <property type="entry name" value="Tetratricopeptide repeat domain"/>
    <property type="match status" value="2"/>
</dbReference>
<keyword evidence="3" id="KW-1185">Reference proteome</keyword>
<dbReference type="InterPro" id="IPR011990">
    <property type="entry name" value="TPR-like_helical_dom_sf"/>
</dbReference>
<evidence type="ECO:0000313" key="2">
    <source>
        <dbReference type="EMBL" id="MFK2918883.1"/>
    </source>
</evidence>
<name>A0ABW8K7L9_9GAMM</name>
<dbReference type="Proteomes" id="UP001620408">
    <property type="component" value="Unassembled WGS sequence"/>
</dbReference>
<dbReference type="SUPFAM" id="SSF48452">
    <property type="entry name" value="TPR-like"/>
    <property type="match status" value="1"/>
</dbReference>
<feature type="repeat" description="TPR" evidence="1">
    <location>
        <begin position="48"/>
        <end position="81"/>
    </location>
</feature>